<organism evidence="2">
    <name type="scientific">uncultured Microvirga sp</name>
    <dbReference type="NCBI Taxonomy" id="412392"/>
    <lineage>
        <taxon>Bacteria</taxon>
        <taxon>Pseudomonadati</taxon>
        <taxon>Pseudomonadota</taxon>
        <taxon>Alphaproteobacteria</taxon>
        <taxon>Hyphomicrobiales</taxon>
        <taxon>Methylobacteriaceae</taxon>
        <taxon>Microvirga</taxon>
        <taxon>environmental samples</taxon>
    </lineage>
</organism>
<sequence>PEMPALIVFGPFIDRERRRGFEERIGRIRQLDALSFDTKIERLMEKAAAIVAMGGYNTFCEILSLDKRALIVPRTRPRLEQHIRAVEAERLGLARMLSEAGGERDPLRMAEALRALPEQPRPSEVTVPGLLAGLDAIRTRFGAMLDTGRKGAPFSLAAE</sequence>
<proteinExistence type="predicted"/>
<name>A0A6J4KIJ3_9HYPH</name>
<evidence type="ECO:0000313" key="2">
    <source>
        <dbReference type="EMBL" id="CAA9305562.1"/>
    </source>
</evidence>
<protein>
    <submittedName>
        <fullName evidence="2">Mlr3248 protein</fullName>
    </submittedName>
</protein>
<evidence type="ECO:0000259" key="1">
    <source>
        <dbReference type="Pfam" id="PF04101"/>
    </source>
</evidence>
<dbReference type="Gene3D" id="3.40.50.2000">
    <property type="entry name" value="Glycogen Phosphorylase B"/>
    <property type="match status" value="1"/>
</dbReference>
<feature type="domain" description="Glycosyl transferase family 28 C-terminal" evidence="1">
    <location>
        <begin position="29"/>
        <end position="116"/>
    </location>
</feature>
<dbReference type="SUPFAM" id="SSF53756">
    <property type="entry name" value="UDP-Glycosyltransferase/glycogen phosphorylase"/>
    <property type="match status" value="1"/>
</dbReference>
<dbReference type="GO" id="GO:0016758">
    <property type="term" value="F:hexosyltransferase activity"/>
    <property type="evidence" value="ECO:0007669"/>
    <property type="project" value="InterPro"/>
</dbReference>
<dbReference type="EMBL" id="CADCUC010000017">
    <property type="protein sequence ID" value="CAA9305562.1"/>
    <property type="molecule type" value="Genomic_DNA"/>
</dbReference>
<accession>A0A6J4KIJ3</accession>
<feature type="non-terminal residue" evidence="2">
    <location>
        <position position="1"/>
    </location>
</feature>
<dbReference type="InterPro" id="IPR007235">
    <property type="entry name" value="Glyco_trans_28_C"/>
</dbReference>
<reference evidence="2" key="1">
    <citation type="submission" date="2020-02" db="EMBL/GenBank/DDBJ databases">
        <authorList>
            <person name="Meier V. D."/>
        </authorList>
    </citation>
    <scope>NUCLEOTIDE SEQUENCE</scope>
    <source>
        <strain evidence="2">AVDCRST_MAG90</strain>
    </source>
</reference>
<dbReference type="Pfam" id="PF04101">
    <property type="entry name" value="Glyco_tran_28_C"/>
    <property type="match status" value="1"/>
</dbReference>
<gene>
    <name evidence="2" type="ORF">AVDCRST_MAG90-70</name>
</gene>
<dbReference type="AlphaFoldDB" id="A0A6J4KIJ3"/>